<name>A0A6J4SSD7_9ACTN</name>
<accession>A0A6J4SSD7</accession>
<dbReference type="EMBL" id="CADCVT010000209">
    <property type="protein sequence ID" value="CAA9503955.1"/>
    <property type="molecule type" value="Genomic_DNA"/>
</dbReference>
<feature type="region of interest" description="Disordered" evidence="1">
    <location>
        <begin position="1"/>
        <end position="69"/>
    </location>
</feature>
<feature type="non-terminal residue" evidence="2">
    <location>
        <position position="1"/>
    </location>
</feature>
<feature type="compositionally biased region" description="Low complexity" evidence="1">
    <location>
        <begin position="24"/>
        <end position="43"/>
    </location>
</feature>
<gene>
    <name evidence="2" type="ORF">AVDCRST_MAG85-1939</name>
</gene>
<sequence>CAGRWRPSMRPWRAGSTRRRGTRWRSTSTGTCSSSHASAAAERGGPRRPVIRWPSRRGPASPTASRWRH</sequence>
<reference evidence="2" key="1">
    <citation type="submission" date="2020-02" db="EMBL/GenBank/DDBJ databases">
        <authorList>
            <person name="Meier V. D."/>
        </authorList>
    </citation>
    <scope>NUCLEOTIDE SEQUENCE</scope>
    <source>
        <strain evidence="2">AVDCRST_MAG85</strain>
    </source>
</reference>
<organism evidence="2">
    <name type="scientific">uncultured Solirubrobacteraceae bacterium</name>
    <dbReference type="NCBI Taxonomy" id="1162706"/>
    <lineage>
        <taxon>Bacteria</taxon>
        <taxon>Bacillati</taxon>
        <taxon>Actinomycetota</taxon>
        <taxon>Thermoleophilia</taxon>
        <taxon>Solirubrobacterales</taxon>
        <taxon>Solirubrobacteraceae</taxon>
        <taxon>environmental samples</taxon>
    </lineage>
</organism>
<protein>
    <submittedName>
        <fullName evidence="2">Uncharacterized protein</fullName>
    </submittedName>
</protein>
<proteinExistence type="predicted"/>
<feature type="non-terminal residue" evidence="2">
    <location>
        <position position="69"/>
    </location>
</feature>
<evidence type="ECO:0000256" key="1">
    <source>
        <dbReference type="SAM" id="MobiDB-lite"/>
    </source>
</evidence>
<evidence type="ECO:0000313" key="2">
    <source>
        <dbReference type="EMBL" id="CAA9503955.1"/>
    </source>
</evidence>
<dbReference type="AlphaFoldDB" id="A0A6J4SSD7"/>